<protein>
    <submittedName>
        <fullName evidence="5 7">Protein FAM91A1</fullName>
    </submittedName>
</protein>
<dbReference type="InterPro" id="IPR028097">
    <property type="entry name" value="FAM91_C_dom"/>
</dbReference>
<dbReference type="Pfam" id="PF14647">
    <property type="entry name" value="FAM91_N"/>
    <property type="match status" value="1"/>
</dbReference>
<name>A0A068W9I5_ECHGR</name>
<dbReference type="Pfam" id="PF14648">
    <property type="entry name" value="FAM91_C"/>
    <property type="match status" value="1"/>
</dbReference>
<evidence type="ECO:0000313" key="7">
    <source>
        <dbReference type="WBParaSite" id="EgrG_000747500"/>
    </source>
</evidence>
<evidence type="ECO:0000259" key="3">
    <source>
        <dbReference type="Pfam" id="PF14647"/>
    </source>
</evidence>
<evidence type="ECO:0000313" key="6">
    <source>
        <dbReference type="Proteomes" id="UP000492820"/>
    </source>
</evidence>
<reference evidence="7" key="3">
    <citation type="submission" date="2020-10" db="UniProtKB">
        <authorList>
            <consortium name="WormBaseParasite"/>
        </authorList>
    </citation>
    <scope>IDENTIFICATION</scope>
</reference>
<feature type="compositionally biased region" description="Polar residues" evidence="2">
    <location>
        <begin position="327"/>
        <end position="340"/>
    </location>
</feature>
<dbReference type="EMBL" id="LK028576">
    <property type="protein sequence ID" value="CDS15069.1"/>
    <property type="molecule type" value="Genomic_DNA"/>
</dbReference>
<evidence type="ECO:0000256" key="1">
    <source>
        <dbReference type="ARBA" id="ARBA00010319"/>
    </source>
</evidence>
<accession>A0A068W9I5</accession>
<evidence type="ECO:0000256" key="2">
    <source>
        <dbReference type="SAM" id="MobiDB-lite"/>
    </source>
</evidence>
<comment type="similarity">
    <text evidence="1">Belongs to the FAM91 family.</text>
</comment>
<proteinExistence type="inferred from homology"/>
<dbReference type="WBParaSite" id="EgrG_000747500">
    <property type="protein sequence ID" value="EgrG_000747500"/>
    <property type="gene ID" value="EgrG_000747500"/>
</dbReference>
<gene>
    <name evidence="7" type="primary">EGR_03780</name>
    <name evidence="5" type="ORF">EgrG_000747500</name>
</gene>
<dbReference type="OrthoDB" id="275996at2759"/>
<reference evidence="5 6" key="1">
    <citation type="journal article" date="2013" name="Nature">
        <title>The genomes of four tapeworm species reveal adaptations to parasitism.</title>
        <authorList>
            <person name="Tsai I.J."/>
            <person name="Zarowiecki M."/>
            <person name="Holroyd N."/>
            <person name="Garciarrubio A."/>
            <person name="Sanchez-Flores A."/>
            <person name="Brooks K.L."/>
            <person name="Tracey A."/>
            <person name="Bobes R.J."/>
            <person name="Fragoso G."/>
            <person name="Sciutto E."/>
            <person name="Aslett M."/>
            <person name="Beasley H."/>
            <person name="Bennett H.M."/>
            <person name="Cai J."/>
            <person name="Camicia F."/>
            <person name="Clark R."/>
            <person name="Cucher M."/>
            <person name="De Silva N."/>
            <person name="Day T.A."/>
            <person name="Deplazes P."/>
            <person name="Estrada K."/>
            <person name="Fernandez C."/>
            <person name="Holland P.W."/>
            <person name="Hou J."/>
            <person name="Hu S."/>
            <person name="Huckvale T."/>
            <person name="Hung S.S."/>
            <person name="Kamenetzky L."/>
            <person name="Keane J.A."/>
            <person name="Kiss F."/>
            <person name="Koziol U."/>
            <person name="Lambert O."/>
            <person name="Liu K."/>
            <person name="Luo X."/>
            <person name="Luo Y."/>
            <person name="Macchiaroli N."/>
            <person name="Nichol S."/>
            <person name="Paps J."/>
            <person name="Parkinson J."/>
            <person name="Pouchkina-Stantcheva N."/>
            <person name="Riddiford N."/>
            <person name="Rosenzvit M."/>
            <person name="Salinas G."/>
            <person name="Wasmuth J.D."/>
            <person name="Zamanian M."/>
            <person name="Zheng Y."/>
            <person name="Cai X."/>
            <person name="Soberon X."/>
            <person name="Olson P.D."/>
            <person name="Laclette J.P."/>
            <person name="Brehm K."/>
            <person name="Berriman M."/>
            <person name="Garciarrubio A."/>
            <person name="Bobes R.J."/>
            <person name="Fragoso G."/>
            <person name="Sanchez-Flores A."/>
            <person name="Estrada K."/>
            <person name="Cevallos M.A."/>
            <person name="Morett E."/>
            <person name="Gonzalez V."/>
            <person name="Portillo T."/>
            <person name="Ochoa-Leyva A."/>
            <person name="Jose M.V."/>
            <person name="Sciutto E."/>
            <person name="Landa A."/>
            <person name="Jimenez L."/>
            <person name="Valdes V."/>
            <person name="Carrero J.C."/>
            <person name="Larralde C."/>
            <person name="Morales-Montor J."/>
            <person name="Limon-Lason J."/>
            <person name="Soberon X."/>
            <person name="Laclette J.P."/>
        </authorList>
    </citation>
    <scope>NUCLEOTIDE SEQUENCE [LARGE SCALE GENOMIC DNA]</scope>
</reference>
<dbReference type="PANTHER" id="PTHR28441">
    <property type="entry name" value="PROTEIN FAM91A1"/>
    <property type="match status" value="1"/>
</dbReference>
<dbReference type="PANTHER" id="PTHR28441:SF2">
    <property type="entry name" value="PROTEIN FAM91A1"/>
    <property type="match status" value="1"/>
</dbReference>
<dbReference type="AlphaFoldDB" id="A0A068W9I5"/>
<feature type="domain" description="FAM91 C-terminal" evidence="4">
    <location>
        <begin position="345"/>
        <end position="749"/>
    </location>
</feature>
<organism evidence="5">
    <name type="scientific">Echinococcus granulosus</name>
    <name type="common">Hydatid tapeworm</name>
    <dbReference type="NCBI Taxonomy" id="6210"/>
    <lineage>
        <taxon>Eukaryota</taxon>
        <taxon>Metazoa</taxon>
        <taxon>Spiralia</taxon>
        <taxon>Lophotrochozoa</taxon>
        <taxon>Platyhelminthes</taxon>
        <taxon>Cestoda</taxon>
        <taxon>Eucestoda</taxon>
        <taxon>Cyclophyllidea</taxon>
        <taxon>Taeniidae</taxon>
        <taxon>Echinococcus</taxon>
        <taxon>Echinococcus granulosus group</taxon>
    </lineage>
</organism>
<reference evidence="5" key="2">
    <citation type="submission" date="2014-06" db="EMBL/GenBank/DDBJ databases">
        <authorList>
            <person name="Aslett M."/>
        </authorList>
    </citation>
    <scope>NUCLEOTIDE SEQUENCE</scope>
</reference>
<feature type="domain" description="FAM91 N-terminal" evidence="3">
    <location>
        <begin position="7"/>
        <end position="316"/>
    </location>
</feature>
<dbReference type="InterPro" id="IPR028091">
    <property type="entry name" value="FAM91_N_dom"/>
</dbReference>
<evidence type="ECO:0000259" key="4">
    <source>
        <dbReference type="Pfam" id="PF14648"/>
    </source>
</evidence>
<dbReference type="Proteomes" id="UP000492820">
    <property type="component" value="Unassembled WGS sequence"/>
</dbReference>
<feature type="region of interest" description="Disordered" evidence="2">
    <location>
        <begin position="321"/>
        <end position="340"/>
    </location>
</feature>
<sequence>MSTINDCIKAGLLWSDLPETIKATLNQDTAEYDVRVLVYFLQNQLEYSGELIRKIVRSERTYYRQLVQYSSQQMMLFPYHLQRKIVPGLNITPFKYYRNIVHQTMLSELSYDRLPNFTAADCFQILGIGRNEYMDLLNAYKGRLCSPKSGLIDTPSSVLDELLPKAPRNFMHLQPWFIVRVGSISNADVEANTPYVQSILDRIIDNDRPPDTGQVGPGLRVSEIPIDVFQNLYQRGLIYVEVPVLETDCLFVPTLAGFIMNRVSGDSYETLLYKIFVSLDPQSCVCQLAADLGVGLDFVINAASLFVRLGFACKSDSVSDPVGVGKSQDNASITEPEGTSPSLKAKKIAFVFDSSITAYLMLGNLSADLKKHSVTMFEVGKLTGDSLSAFYKEVSSLSHSAEQDVGIYYEHAKCLSQTMRYISVAQTSNKTDFRYLDLVRSGSLASLEPTTRCRILSKNYSLIVCTAPLSYEESRVLCSDWPLILGPPIPEICSPWFRLFISYTAGSGGTPSLLLCRGTHVTKLPPPLSCFSKFLVTSWGHDPVLMDIYALFYSINDLTANFPVLIQAYDDRDNDLPLHQHFLPLPISSDFLERMSHKLVWLERISKSIDITTLVGYLSLLFPDGKSEVDSEAQHADMESANEIFGGGSLYQQNASQFLEHSIVDPRVVLTEGALEGAIGAGRSVRLLSVHLGIPLFNSTLNDAIFERMSHLHDEPQLDLLPSEVRSRLSAANNALQKGLVEFIKSAGGVYVLNGLSVILDDSLAGSCGDKVSTPPLPLPSKSLCCSCEGDLEEWEN</sequence>
<dbReference type="InterPro" id="IPR039199">
    <property type="entry name" value="FAM91"/>
</dbReference>
<evidence type="ECO:0000313" key="5">
    <source>
        <dbReference type="EMBL" id="CDS15069.1"/>
    </source>
</evidence>